<evidence type="ECO:0000313" key="3">
    <source>
        <dbReference type="Proteomes" id="UP001187531"/>
    </source>
</evidence>
<reference evidence="2" key="1">
    <citation type="submission" date="2023-07" db="EMBL/GenBank/DDBJ databases">
        <title>Chromosome-level genome assembly of Artemia franciscana.</title>
        <authorList>
            <person name="Jo E."/>
        </authorList>
    </citation>
    <scope>NUCLEOTIDE SEQUENCE</scope>
    <source>
        <tissue evidence="2">Whole body</tissue>
    </source>
</reference>
<dbReference type="EMBL" id="JAVRJZ010000019">
    <property type="protein sequence ID" value="KAK2707146.1"/>
    <property type="molecule type" value="Genomic_DNA"/>
</dbReference>
<name>A0AA88HK45_ARTSF</name>
<keyword evidence="3" id="KW-1185">Reference proteome</keyword>
<gene>
    <name evidence="2" type="ORF">QYM36_014980</name>
</gene>
<protein>
    <submittedName>
        <fullName evidence="2">Uncharacterized protein</fullName>
    </submittedName>
</protein>
<feature type="region of interest" description="Disordered" evidence="1">
    <location>
        <begin position="23"/>
        <end position="51"/>
    </location>
</feature>
<accession>A0AA88HK45</accession>
<organism evidence="2 3">
    <name type="scientific">Artemia franciscana</name>
    <name type="common">Brine shrimp</name>
    <name type="synonym">Artemia sanfranciscana</name>
    <dbReference type="NCBI Taxonomy" id="6661"/>
    <lineage>
        <taxon>Eukaryota</taxon>
        <taxon>Metazoa</taxon>
        <taxon>Ecdysozoa</taxon>
        <taxon>Arthropoda</taxon>
        <taxon>Crustacea</taxon>
        <taxon>Branchiopoda</taxon>
        <taxon>Anostraca</taxon>
        <taxon>Artemiidae</taxon>
        <taxon>Artemia</taxon>
    </lineage>
</organism>
<comment type="caution">
    <text evidence="2">The sequence shown here is derived from an EMBL/GenBank/DDBJ whole genome shotgun (WGS) entry which is preliminary data.</text>
</comment>
<proteinExistence type="predicted"/>
<dbReference type="AlphaFoldDB" id="A0AA88HK45"/>
<evidence type="ECO:0000313" key="2">
    <source>
        <dbReference type="EMBL" id="KAK2707146.1"/>
    </source>
</evidence>
<sequence length="80" mass="9294">MVLCNLALGSCLRDSWMQVRGATGKDYKDREARREADERNQKARTEANREAYKETSAFYQRQPICQKKLIHHYRNASAGC</sequence>
<dbReference type="Proteomes" id="UP001187531">
    <property type="component" value="Unassembled WGS sequence"/>
</dbReference>
<evidence type="ECO:0000256" key="1">
    <source>
        <dbReference type="SAM" id="MobiDB-lite"/>
    </source>
</evidence>